<proteinExistence type="predicted"/>
<keyword evidence="3" id="KW-0547">Nucleotide-binding</keyword>
<keyword evidence="6" id="KW-0443">Lipid metabolism</keyword>
<gene>
    <name evidence="10" type="ORF">ILEXP_LOCUS1028</name>
</gene>
<dbReference type="InterPro" id="IPR000994">
    <property type="entry name" value="Pept_M24"/>
</dbReference>
<dbReference type="SUPFAM" id="SSF52096">
    <property type="entry name" value="ClpP/crotonase"/>
    <property type="match status" value="1"/>
</dbReference>
<dbReference type="EC" id="2.1.3.15" evidence="1"/>
<reference evidence="10 11" key="1">
    <citation type="submission" date="2024-02" db="EMBL/GenBank/DDBJ databases">
        <authorList>
            <person name="Vignale AGUSTIN F."/>
            <person name="Sosa J E."/>
            <person name="Modenutti C."/>
        </authorList>
    </citation>
    <scope>NUCLEOTIDE SEQUENCE [LARGE SCALE GENOMIC DNA]</scope>
</reference>
<dbReference type="Pfam" id="PF03255">
    <property type="entry name" value="ACCA"/>
    <property type="match status" value="1"/>
</dbReference>
<dbReference type="PANTHER" id="PTHR42853">
    <property type="entry name" value="ACETYL-COENZYME A CARBOXYLASE CARBOXYL TRANSFERASE SUBUNIT ALPHA"/>
    <property type="match status" value="1"/>
</dbReference>
<evidence type="ECO:0000256" key="8">
    <source>
        <dbReference type="ARBA" id="ARBA00049152"/>
    </source>
</evidence>
<dbReference type="PANTHER" id="PTHR42853:SF1">
    <property type="entry name" value="ACETYL-COA CARBOXYTRANSFERASE"/>
    <property type="match status" value="1"/>
</dbReference>
<sequence>WVELHGDRAGYDDPAIVTGIGSVDGKSYLFIGHQKGRNTKENIARNFAMPTPHGYRKALRMMKYADHHGLPIVTFIDTPGAFADLKSEELGQGEAIAHNLRTMFGLKVPIITVVTGEGGSGGALAIGCANKLFMLQMIIDAGAYPSPLGYGLFPKSVCTSVNECMCHGIPDSRQLQDGDIINIDVTVYLN</sequence>
<evidence type="ECO:0000256" key="6">
    <source>
        <dbReference type="ARBA" id="ARBA00023098"/>
    </source>
</evidence>
<evidence type="ECO:0000259" key="9">
    <source>
        <dbReference type="PROSITE" id="PS50989"/>
    </source>
</evidence>
<dbReference type="Gene3D" id="3.90.230.10">
    <property type="entry name" value="Creatinase/methionine aminopeptidase superfamily"/>
    <property type="match status" value="1"/>
</dbReference>
<evidence type="ECO:0000256" key="4">
    <source>
        <dbReference type="ARBA" id="ARBA00022832"/>
    </source>
</evidence>
<evidence type="ECO:0000256" key="7">
    <source>
        <dbReference type="ARBA" id="ARBA00023160"/>
    </source>
</evidence>
<dbReference type="GO" id="GO:0006633">
    <property type="term" value="P:fatty acid biosynthetic process"/>
    <property type="evidence" value="ECO:0007669"/>
    <property type="project" value="UniProtKB-KW"/>
</dbReference>
<keyword evidence="11" id="KW-1185">Reference proteome</keyword>
<evidence type="ECO:0000256" key="5">
    <source>
        <dbReference type="ARBA" id="ARBA00022840"/>
    </source>
</evidence>
<dbReference type="InterPro" id="IPR036005">
    <property type="entry name" value="Creatinase/aminopeptidase-like"/>
</dbReference>
<dbReference type="InterPro" id="IPR029045">
    <property type="entry name" value="ClpP/crotonase-like_dom_sf"/>
</dbReference>
<comment type="caution">
    <text evidence="10">The sequence shown here is derived from an EMBL/GenBank/DDBJ whole genome shotgun (WGS) entry which is preliminary data.</text>
</comment>
<feature type="non-terminal residue" evidence="10">
    <location>
        <position position="1"/>
    </location>
</feature>
<keyword evidence="4" id="KW-0276">Fatty acid metabolism</keyword>
<evidence type="ECO:0000256" key="1">
    <source>
        <dbReference type="ARBA" id="ARBA00011883"/>
    </source>
</evidence>
<dbReference type="AlphaFoldDB" id="A0ABC8QW70"/>
<keyword evidence="5" id="KW-0067">ATP-binding</keyword>
<dbReference type="SUPFAM" id="SSF55920">
    <property type="entry name" value="Creatinase/aminopeptidase"/>
    <property type="match status" value="1"/>
</dbReference>
<organism evidence="10 11">
    <name type="scientific">Ilex paraguariensis</name>
    <name type="common">yerba mate</name>
    <dbReference type="NCBI Taxonomy" id="185542"/>
    <lineage>
        <taxon>Eukaryota</taxon>
        <taxon>Viridiplantae</taxon>
        <taxon>Streptophyta</taxon>
        <taxon>Embryophyta</taxon>
        <taxon>Tracheophyta</taxon>
        <taxon>Spermatophyta</taxon>
        <taxon>Magnoliopsida</taxon>
        <taxon>eudicotyledons</taxon>
        <taxon>Gunneridae</taxon>
        <taxon>Pentapetalae</taxon>
        <taxon>asterids</taxon>
        <taxon>campanulids</taxon>
        <taxon>Aquifoliales</taxon>
        <taxon>Aquifoliaceae</taxon>
        <taxon>Ilex</taxon>
    </lineage>
</organism>
<dbReference type="PROSITE" id="PS50989">
    <property type="entry name" value="COA_CT_CTER"/>
    <property type="match status" value="1"/>
</dbReference>
<dbReference type="Pfam" id="PF00557">
    <property type="entry name" value="Peptidase_M24"/>
    <property type="match status" value="1"/>
</dbReference>
<dbReference type="Proteomes" id="UP001642360">
    <property type="component" value="Unassembled WGS sequence"/>
</dbReference>
<accession>A0ABC8QW70</accession>
<dbReference type="EMBL" id="CAUOFW020000327">
    <property type="protein sequence ID" value="CAK9134097.1"/>
    <property type="molecule type" value="Genomic_DNA"/>
</dbReference>
<dbReference type="PRINTS" id="PR01069">
    <property type="entry name" value="ACCCTRFRASEA"/>
</dbReference>
<comment type="catalytic activity">
    <reaction evidence="8">
        <text>N(6)-carboxybiotinyl-L-lysyl-[protein] + acetyl-CoA = N(6)-biotinyl-L-lysyl-[protein] + malonyl-CoA</text>
        <dbReference type="Rhea" id="RHEA:54728"/>
        <dbReference type="Rhea" id="RHEA-COMP:10505"/>
        <dbReference type="Rhea" id="RHEA-COMP:10506"/>
        <dbReference type="ChEBI" id="CHEBI:57288"/>
        <dbReference type="ChEBI" id="CHEBI:57384"/>
        <dbReference type="ChEBI" id="CHEBI:83144"/>
        <dbReference type="ChEBI" id="CHEBI:83145"/>
        <dbReference type="EC" id="2.1.3.15"/>
    </reaction>
</comment>
<keyword evidence="7" id="KW-0275">Fatty acid biosynthesis</keyword>
<keyword evidence="2" id="KW-0444">Lipid biosynthesis</keyword>
<feature type="domain" description="CoA carboxyltransferase C-terminal" evidence="9">
    <location>
        <begin position="1"/>
        <end position="190"/>
    </location>
</feature>
<dbReference type="InterPro" id="IPR011763">
    <property type="entry name" value="COA_CT_C"/>
</dbReference>
<dbReference type="GO" id="GO:0005524">
    <property type="term" value="F:ATP binding"/>
    <property type="evidence" value="ECO:0007669"/>
    <property type="project" value="UniProtKB-KW"/>
</dbReference>
<dbReference type="InterPro" id="IPR001095">
    <property type="entry name" value="Acetyl_CoA_COase_a_su"/>
</dbReference>
<dbReference type="Gene3D" id="3.90.226.10">
    <property type="entry name" value="2-enoyl-CoA Hydratase, Chain A, domain 1"/>
    <property type="match status" value="1"/>
</dbReference>
<feature type="non-terminal residue" evidence="10">
    <location>
        <position position="190"/>
    </location>
</feature>
<evidence type="ECO:0000313" key="10">
    <source>
        <dbReference type="EMBL" id="CAK9134097.1"/>
    </source>
</evidence>
<evidence type="ECO:0000256" key="3">
    <source>
        <dbReference type="ARBA" id="ARBA00022741"/>
    </source>
</evidence>
<protein>
    <recommendedName>
        <fullName evidence="1">acetyl-CoA carboxytransferase</fullName>
        <ecNumber evidence="1">2.1.3.15</ecNumber>
    </recommendedName>
</protein>
<evidence type="ECO:0000256" key="2">
    <source>
        <dbReference type="ARBA" id="ARBA00022516"/>
    </source>
</evidence>
<name>A0ABC8QW70_9AQUA</name>
<evidence type="ECO:0000313" key="11">
    <source>
        <dbReference type="Proteomes" id="UP001642360"/>
    </source>
</evidence>